<dbReference type="InterPro" id="IPR010263">
    <property type="entry name" value="T6SS_TssK"/>
</dbReference>
<evidence type="ECO:0000313" key="1">
    <source>
        <dbReference type="EMBL" id="MBJ7540004.1"/>
    </source>
</evidence>
<dbReference type="Proteomes" id="UP000628710">
    <property type="component" value="Unassembled WGS sequence"/>
</dbReference>
<dbReference type="NCBIfam" id="TIGR03353">
    <property type="entry name" value="VI_chp_4"/>
    <property type="match status" value="1"/>
</dbReference>
<proteinExistence type="predicted"/>
<accession>A0A934JZJ9</accession>
<keyword evidence="2" id="KW-1185">Reference proteome</keyword>
<protein>
    <submittedName>
        <fullName evidence="1">Type VI secretion system baseplate subunit TssK</fullName>
    </submittedName>
</protein>
<comment type="caution">
    <text evidence="1">The sequence shown here is derived from an EMBL/GenBank/DDBJ whole genome shotgun (WGS) entry which is preliminary data.</text>
</comment>
<dbReference type="PANTHER" id="PTHR35566:SF1">
    <property type="entry name" value="TYPE VI SECRETION SYSTEM BASEPLATE COMPONENT TSSK1"/>
    <property type="match status" value="1"/>
</dbReference>
<name>A0A934JZJ9_9GAMM</name>
<reference evidence="1" key="1">
    <citation type="submission" date="2020-12" db="EMBL/GenBank/DDBJ databases">
        <title>Marinomonas arctica sp. nov., a psychrotolerant bacterium isolated from the Arctic.</title>
        <authorList>
            <person name="Zhang Y."/>
        </authorList>
    </citation>
    <scope>NUCLEOTIDE SEQUENCE</scope>
    <source>
        <strain evidence="1">C1424</strain>
    </source>
</reference>
<organism evidence="1 2">
    <name type="scientific">Marinomonas transparens</name>
    <dbReference type="NCBI Taxonomy" id="2795388"/>
    <lineage>
        <taxon>Bacteria</taxon>
        <taxon>Pseudomonadati</taxon>
        <taxon>Pseudomonadota</taxon>
        <taxon>Gammaproteobacteria</taxon>
        <taxon>Oceanospirillales</taxon>
        <taxon>Oceanospirillaceae</taxon>
        <taxon>Marinomonas</taxon>
    </lineage>
</organism>
<gene>
    <name evidence="1" type="primary">tssK</name>
    <name evidence="1" type="ORF">I8J31_20250</name>
</gene>
<sequence length="462" mass="52369">MSQFNSLPLSVCWHEGMLLSPQHFQQNHIYWESQLQSLIQAMPYRWGIMQMAIDEARLLEGVVYLTRLRAIMPDGLQIDYDVREHAPLQIDLNKDAQFDEQAELKIQLTVPIRVSGSASNSSDIQRFHVVDGELAKDDNTGEEEAEVLRLQPIIALQATNQVKQQYIALPLLQVSKIDGAQYQITAYCPPMLGIGADNFIASQDAQMERLPLQPRLQNMAFMIRKKARLLAGFSEDGEELLGSRVSEQHRLWIRAMVQHLAELELLVDSAVSPPWQVYQVLARLIGSLCELDSSRIPPKLPSYQHQDCGSGLGFAIRYIEQRLEQVNLRYSSLAFEEGQDGIFTMTFDKAWSRNELLIELKPRANQTQSELVQWLQNCRIASMKMHKELSTKRLLGASVEQVEYDEITGVTALPGHALFYIKIDPAFIKAGQPLVLACTSGKLKAMQPKRIVLHLPHEADMK</sequence>
<dbReference type="EMBL" id="JAEMNX010000042">
    <property type="protein sequence ID" value="MBJ7540004.1"/>
    <property type="molecule type" value="Genomic_DNA"/>
</dbReference>
<dbReference type="AlphaFoldDB" id="A0A934JZJ9"/>
<dbReference type="PANTHER" id="PTHR35566">
    <property type="entry name" value="BLR3599 PROTEIN"/>
    <property type="match status" value="1"/>
</dbReference>
<dbReference type="RefSeq" id="WP_199470397.1">
    <property type="nucleotide sequence ID" value="NZ_JAEMNX010000042.1"/>
</dbReference>
<evidence type="ECO:0000313" key="2">
    <source>
        <dbReference type="Proteomes" id="UP000628710"/>
    </source>
</evidence>
<dbReference type="Pfam" id="PF05936">
    <property type="entry name" value="T6SS_VasE"/>
    <property type="match status" value="1"/>
</dbReference>